<reference evidence="17 18" key="1">
    <citation type="journal article" date="2006" name="J. Bacteriol.">
        <title>Divergence and mosaicism among virulent soil phages of the Burkholderia cepacia complex.</title>
        <authorList>
            <person name="Summer E.J."/>
            <person name="Gonzalez C.F."/>
            <person name="Bomer M."/>
            <person name="Carlile T."/>
            <person name="Embry A."/>
            <person name="Kucherka A.M."/>
            <person name="Lee J."/>
            <person name="Mebane L."/>
            <person name="Morrison W.C."/>
            <person name="Mark L."/>
            <person name="King M.D."/>
            <person name="LiPuma J.J."/>
            <person name="Vidaver A.K."/>
            <person name="Young R."/>
        </authorList>
    </citation>
    <scope>NUCLEOTIDE SEQUENCE</scope>
</reference>
<gene>
    <name evidence="17" type="primary">Bcep43-22</name>
</gene>
<comment type="subunit">
    <text evidence="3">Homodimer.</text>
</comment>
<evidence type="ECO:0000256" key="11">
    <source>
        <dbReference type="ARBA" id="ARBA00023172"/>
    </source>
</evidence>
<organism evidence="17 18">
    <name type="scientific">Burkholderia phage Bcep43</name>
    <dbReference type="NCBI Taxonomy" id="2883945"/>
    <lineage>
        <taxon>Viruses</taxon>
        <taxon>Duplodnaviria</taxon>
        <taxon>Heunggongvirae</taxon>
        <taxon>Uroviricota</taxon>
        <taxon>Caudoviricetes</taxon>
        <taxon>Naesvirus</taxon>
        <taxon>Naesvirus bcep43</taxon>
    </lineage>
</organism>
<dbReference type="InterPro" id="IPR016281">
    <property type="entry name" value="Endonuclease_RusA"/>
</dbReference>
<evidence type="ECO:0000256" key="12">
    <source>
        <dbReference type="ARBA" id="ARBA00023204"/>
    </source>
</evidence>
<dbReference type="GO" id="GO:0000287">
    <property type="term" value="F:magnesium ion binding"/>
    <property type="evidence" value="ECO:0007669"/>
    <property type="project" value="InterPro"/>
</dbReference>
<evidence type="ECO:0000256" key="7">
    <source>
        <dbReference type="ARBA" id="ARBA00022759"/>
    </source>
</evidence>
<evidence type="ECO:0000256" key="2">
    <source>
        <dbReference type="ARBA" id="ARBA00008865"/>
    </source>
</evidence>
<dbReference type="Proteomes" id="UP000001248">
    <property type="component" value="Genome"/>
</dbReference>
<dbReference type="InterPro" id="IPR008822">
    <property type="entry name" value="Endonuclease_RusA-like"/>
</dbReference>
<evidence type="ECO:0000256" key="4">
    <source>
        <dbReference type="ARBA" id="ARBA00014885"/>
    </source>
</evidence>
<evidence type="ECO:0000313" key="17">
    <source>
        <dbReference type="EMBL" id="AAR89313.1"/>
    </source>
</evidence>
<keyword evidence="6" id="KW-0479">Metal-binding</keyword>
<protein>
    <recommendedName>
        <fullName evidence="4">Crossover junction endodeoxyribonuclease RusA</fullName>
        <ecNumber evidence="14">3.1.21.10</ecNumber>
    </recommendedName>
    <alternativeName>
        <fullName evidence="15">Holliday junction nuclease RusA</fullName>
    </alternativeName>
    <alternativeName>
        <fullName evidence="16">Holliday junction resolvase</fullName>
    </alternativeName>
</protein>
<dbReference type="EC" id="3.1.21.10" evidence="14"/>
<keyword evidence="9" id="KW-0378">Hydrolase</keyword>
<dbReference type="InterPro" id="IPR036614">
    <property type="entry name" value="RusA-like_sf"/>
</dbReference>
<keyword evidence="12" id="KW-0234">DNA repair</keyword>
<dbReference type="SUPFAM" id="SSF103084">
    <property type="entry name" value="Holliday junction resolvase RusA"/>
    <property type="match status" value="1"/>
</dbReference>
<keyword evidence="18" id="KW-1185">Reference proteome</keyword>
<comment type="catalytic activity">
    <reaction evidence="13">
        <text>Endonucleolytic cleavage at a junction such as a reciprocal single-stranded crossover between two homologous DNA duplexes (Holliday junction).</text>
        <dbReference type="EC" id="3.1.21.10"/>
    </reaction>
</comment>
<evidence type="ECO:0000256" key="5">
    <source>
        <dbReference type="ARBA" id="ARBA00022722"/>
    </source>
</evidence>
<dbReference type="RefSeq" id="NP_958127.1">
    <property type="nucleotide sequence ID" value="NC_005342.2"/>
</dbReference>
<evidence type="ECO:0000256" key="16">
    <source>
        <dbReference type="ARBA" id="ARBA00031953"/>
    </source>
</evidence>
<name>Q6UKC9_9CAUD</name>
<dbReference type="GO" id="GO:0006310">
    <property type="term" value="P:DNA recombination"/>
    <property type="evidence" value="ECO:0007669"/>
    <property type="project" value="UniProtKB-KW"/>
</dbReference>
<evidence type="ECO:0000256" key="6">
    <source>
        <dbReference type="ARBA" id="ARBA00022723"/>
    </source>
</evidence>
<comment type="cofactor">
    <cofactor evidence="1">
        <name>Mg(2+)</name>
        <dbReference type="ChEBI" id="CHEBI:18420"/>
    </cofactor>
</comment>
<dbReference type="GO" id="GO:0008821">
    <property type="term" value="F:crossover junction DNA endonuclease activity"/>
    <property type="evidence" value="ECO:0007669"/>
    <property type="project" value="UniProtKB-EC"/>
</dbReference>
<keyword evidence="5" id="KW-0540">Nuclease</keyword>
<evidence type="ECO:0000256" key="13">
    <source>
        <dbReference type="ARBA" id="ARBA00029354"/>
    </source>
</evidence>
<dbReference type="GO" id="GO:0006281">
    <property type="term" value="P:DNA repair"/>
    <property type="evidence" value="ECO:0007669"/>
    <property type="project" value="UniProtKB-KW"/>
</dbReference>
<comment type="similarity">
    <text evidence="2">Belongs to the RusA family.</text>
</comment>
<evidence type="ECO:0000256" key="3">
    <source>
        <dbReference type="ARBA" id="ARBA00011738"/>
    </source>
</evidence>
<dbReference type="KEGG" id="vg:2716794"/>
<evidence type="ECO:0000256" key="14">
    <source>
        <dbReference type="ARBA" id="ARBA00029488"/>
    </source>
</evidence>
<proteinExistence type="inferred from homology"/>
<evidence type="ECO:0000256" key="8">
    <source>
        <dbReference type="ARBA" id="ARBA00022763"/>
    </source>
</evidence>
<evidence type="ECO:0000256" key="15">
    <source>
        <dbReference type="ARBA" id="ARBA00030920"/>
    </source>
</evidence>
<dbReference type="Pfam" id="PF05866">
    <property type="entry name" value="RusA"/>
    <property type="match status" value="1"/>
</dbReference>
<keyword evidence="8" id="KW-0227">DNA damage</keyword>
<dbReference type="GeneID" id="2716794"/>
<dbReference type="Gene3D" id="3.30.1330.70">
    <property type="entry name" value="Holliday junction resolvase RusA"/>
    <property type="match status" value="1"/>
</dbReference>
<dbReference type="EMBL" id="AY368235">
    <property type="protein sequence ID" value="AAR89313.1"/>
    <property type="molecule type" value="Genomic_DNA"/>
</dbReference>
<evidence type="ECO:0000256" key="9">
    <source>
        <dbReference type="ARBA" id="ARBA00022801"/>
    </source>
</evidence>
<evidence type="ECO:0000256" key="1">
    <source>
        <dbReference type="ARBA" id="ARBA00001946"/>
    </source>
</evidence>
<keyword evidence="7" id="KW-0255">Endonuclease</keyword>
<accession>Q6UKC9</accession>
<dbReference type="PIRSF" id="PIRSF001007">
    <property type="entry name" value="RusA"/>
    <property type="match status" value="1"/>
</dbReference>
<evidence type="ECO:0000256" key="10">
    <source>
        <dbReference type="ARBA" id="ARBA00022842"/>
    </source>
</evidence>
<keyword evidence="11" id="KW-0233">DNA recombination</keyword>
<sequence>MLENLNTRTLRLPFPPSLNRAYRAAAGRVLLSKPARQYAVAVRNALPPGRPERIEGRLFVAIELWPPAKLANKAWDVANREKLICDALTKAGFWRDDSQIDSISIMRWPYAETSPLGAARVTVTILSA</sequence>
<evidence type="ECO:0000313" key="18">
    <source>
        <dbReference type="Proteomes" id="UP000001248"/>
    </source>
</evidence>
<keyword evidence="10" id="KW-0460">Magnesium</keyword>